<gene>
    <name evidence="8" type="ORF">SAMN05216381_3618</name>
</gene>
<dbReference type="Pfam" id="PF03852">
    <property type="entry name" value="Vsr"/>
    <property type="match status" value="1"/>
</dbReference>
<dbReference type="InterPro" id="IPR011335">
    <property type="entry name" value="Restrct_endonuc-II-like"/>
</dbReference>
<dbReference type="GO" id="GO:0004519">
    <property type="term" value="F:endonuclease activity"/>
    <property type="evidence" value="ECO:0007669"/>
    <property type="project" value="UniProtKB-KW"/>
</dbReference>
<name>A0A1G7T3E8_9GAMM</name>
<keyword evidence="2 8" id="KW-0255">Endonuclease</keyword>
<feature type="region of interest" description="Disordered" evidence="7">
    <location>
        <begin position="1"/>
        <end position="21"/>
    </location>
</feature>
<evidence type="ECO:0000256" key="3">
    <source>
        <dbReference type="ARBA" id="ARBA00022763"/>
    </source>
</evidence>
<keyword evidence="1" id="KW-0540">Nuclease</keyword>
<dbReference type="RefSeq" id="WP_208597320.1">
    <property type="nucleotide sequence ID" value="NZ_FNBM01000009.1"/>
</dbReference>
<evidence type="ECO:0000313" key="8">
    <source>
        <dbReference type="EMBL" id="SDG29564.1"/>
    </source>
</evidence>
<evidence type="ECO:0000256" key="6">
    <source>
        <dbReference type="ARBA" id="ARBA00029466"/>
    </source>
</evidence>
<organism evidence="8 9">
    <name type="scientific">Phytopseudomonas seleniipraecipitans</name>
    <dbReference type="NCBI Taxonomy" id="640205"/>
    <lineage>
        <taxon>Bacteria</taxon>
        <taxon>Pseudomonadati</taxon>
        <taxon>Pseudomonadota</taxon>
        <taxon>Gammaproteobacteria</taxon>
        <taxon>Pseudomonadales</taxon>
        <taxon>Pseudomonadaceae</taxon>
        <taxon>Phytopseudomonas</taxon>
    </lineage>
</organism>
<keyword evidence="5" id="KW-0234">DNA repair</keyword>
<dbReference type="CDD" id="cd00221">
    <property type="entry name" value="Vsr"/>
    <property type="match status" value="1"/>
</dbReference>
<accession>A0A1G7T3E8</accession>
<keyword evidence="3" id="KW-0227">DNA damage</keyword>
<dbReference type="AlphaFoldDB" id="A0A1G7T3E8"/>
<dbReference type="Proteomes" id="UP000243378">
    <property type="component" value="Unassembled WGS sequence"/>
</dbReference>
<keyword evidence="4" id="KW-0378">Hydrolase</keyword>
<dbReference type="InterPro" id="IPR004603">
    <property type="entry name" value="DNA_mismatch_endonuc_vsr"/>
</dbReference>
<evidence type="ECO:0000313" key="9">
    <source>
        <dbReference type="Proteomes" id="UP000243378"/>
    </source>
</evidence>
<dbReference type="Gene3D" id="3.40.960.10">
    <property type="entry name" value="VSR Endonuclease"/>
    <property type="match status" value="1"/>
</dbReference>
<evidence type="ECO:0000256" key="5">
    <source>
        <dbReference type="ARBA" id="ARBA00023204"/>
    </source>
</evidence>
<reference evidence="8 9" key="1">
    <citation type="submission" date="2016-10" db="EMBL/GenBank/DDBJ databases">
        <authorList>
            <person name="de Groot N.N."/>
        </authorList>
    </citation>
    <scope>NUCLEOTIDE SEQUENCE [LARGE SCALE GENOMIC DNA]</scope>
    <source>
        <strain evidence="8 9">LMG 25475</strain>
    </source>
</reference>
<dbReference type="NCBIfam" id="TIGR00632">
    <property type="entry name" value="vsr"/>
    <property type="match status" value="1"/>
</dbReference>
<sequence length="199" mass="22805">MKSDSQSGLKSADVASESGTSIQRSANMARIRGVDTSPEVRLRKALWHAGLRFRLNTRVEGFRPDLVFKGRRIAIFVDGCFWHGCPLHYVMPRTKAEFWAGKLAANTSRDRIQTRQLFDKGWIVLRYWEHELSYDLSAVVKEISILYRNPSIYQAKARKVVTRVCQASPDGTVENWHIEDLLEKEAGIVEVRSRRAKQS</sequence>
<dbReference type="SUPFAM" id="SSF52980">
    <property type="entry name" value="Restriction endonuclease-like"/>
    <property type="match status" value="1"/>
</dbReference>
<dbReference type="EMBL" id="FNBM01000009">
    <property type="protein sequence ID" value="SDG29564.1"/>
    <property type="molecule type" value="Genomic_DNA"/>
</dbReference>
<proteinExistence type="inferred from homology"/>
<dbReference type="STRING" id="640205.SAMN05216381_3618"/>
<evidence type="ECO:0000256" key="7">
    <source>
        <dbReference type="SAM" id="MobiDB-lite"/>
    </source>
</evidence>
<dbReference type="GO" id="GO:0016787">
    <property type="term" value="F:hydrolase activity"/>
    <property type="evidence" value="ECO:0007669"/>
    <property type="project" value="UniProtKB-KW"/>
</dbReference>
<protein>
    <submittedName>
        <fullName evidence="8">T/G mismatch-specific endonuclease</fullName>
    </submittedName>
</protein>
<comment type="similarity">
    <text evidence="6">Belongs to the Vsr family.</text>
</comment>
<dbReference type="GO" id="GO:0006298">
    <property type="term" value="P:mismatch repair"/>
    <property type="evidence" value="ECO:0007669"/>
    <property type="project" value="InterPro"/>
</dbReference>
<evidence type="ECO:0000256" key="2">
    <source>
        <dbReference type="ARBA" id="ARBA00022759"/>
    </source>
</evidence>
<evidence type="ECO:0000256" key="1">
    <source>
        <dbReference type="ARBA" id="ARBA00022722"/>
    </source>
</evidence>
<evidence type="ECO:0000256" key="4">
    <source>
        <dbReference type="ARBA" id="ARBA00022801"/>
    </source>
</evidence>